<evidence type="ECO:0000256" key="1">
    <source>
        <dbReference type="SAM" id="SignalP"/>
    </source>
</evidence>
<evidence type="ECO:0008006" key="4">
    <source>
        <dbReference type="Google" id="ProtNLM"/>
    </source>
</evidence>
<dbReference type="EMBL" id="MKKU01000089">
    <property type="protein sequence ID" value="RNF25157.1"/>
    <property type="molecule type" value="Genomic_DNA"/>
</dbReference>
<keyword evidence="1" id="KW-0732">Signal</keyword>
<name>A0A3R7LDN8_9TRYP</name>
<sequence>MFGRVALFLSSALTLAFCFPPLLFFFCPCCASALLAMGRYRTGKPLLRDARRIPSSNASVLNPGQGSAFAASCPKCASSGRSSPDPTQQTPSYSAQCALVGHFPREEFGGADNNSSTASSSFQRGIGVQRYIKWQMRYCAKLQWNGRALVKKLTCAFCATNVGGGGRGGVRAM</sequence>
<dbReference type="RefSeq" id="XP_029230682.1">
    <property type="nucleotide sequence ID" value="XM_029369233.1"/>
</dbReference>
<evidence type="ECO:0000313" key="2">
    <source>
        <dbReference type="EMBL" id="RNF25157.1"/>
    </source>
</evidence>
<organism evidence="2 3">
    <name type="scientific">Trypanosoma conorhini</name>
    <dbReference type="NCBI Taxonomy" id="83891"/>
    <lineage>
        <taxon>Eukaryota</taxon>
        <taxon>Discoba</taxon>
        <taxon>Euglenozoa</taxon>
        <taxon>Kinetoplastea</taxon>
        <taxon>Metakinetoplastina</taxon>
        <taxon>Trypanosomatida</taxon>
        <taxon>Trypanosomatidae</taxon>
        <taxon>Trypanosoma</taxon>
    </lineage>
</organism>
<proteinExistence type="predicted"/>
<dbReference type="Proteomes" id="UP000284403">
    <property type="component" value="Unassembled WGS sequence"/>
</dbReference>
<gene>
    <name evidence="2" type="ORF">Tco025E_02305</name>
</gene>
<comment type="caution">
    <text evidence="2">The sequence shown here is derived from an EMBL/GenBank/DDBJ whole genome shotgun (WGS) entry which is preliminary data.</text>
</comment>
<accession>A0A3R7LDN8</accession>
<dbReference type="AlphaFoldDB" id="A0A3R7LDN8"/>
<feature type="chain" id="PRO_5018735962" description="Secreted protein" evidence="1">
    <location>
        <begin position="19"/>
        <end position="173"/>
    </location>
</feature>
<keyword evidence="3" id="KW-1185">Reference proteome</keyword>
<feature type="signal peptide" evidence="1">
    <location>
        <begin position="1"/>
        <end position="18"/>
    </location>
</feature>
<reference evidence="2 3" key="1">
    <citation type="journal article" date="2018" name="BMC Genomics">
        <title>Genomic comparison of Trypanosoma conorhini and Trypanosoma rangeli to Trypanosoma cruzi strains of high and low virulence.</title>
        <authorList>
            <person name="Bradwell K.R."/>
            <person name="Koparde V.N."/>
            <person name="Matveyev A.V."/>
            <person name="Serrano M.G."/>
            <person name="Alves J.M."/>
            <person name="Parikh H."/>
            <person name="Huang B."/>
            <person name="Lee V."/>
            <person name="Espinosa-Alvarez O."/>
            <person name="Ortiz P.A."/>
            <person name="Costa-Martins A.G."/>
            <person name="Teixeira M.M."/>
            <person name="Buck G.A."/>
        </authorList>
    </citation>
    <scope>NUCLEOTIDE SEQUENCE [LARGE SCALE GENOMIC DNA]</scope>
    <source>
        <strain evidence="2 3">025E</strain>
    </source>
</reference>
<dbReference type="GeneID" id="40315916"/>
<protein>
    <recommendedName>
        <fullName evidence="4">Secreted protein</fullName>
    </recommendedName>
</protein>
<evidence type="ECO:0000313" key="3">
    <source>
        <dbReference type="Proteomes" id="UP000284403"/>
    </source>
</evidence>